<organism evidence="1 3">
    <name type="scientific">Paramecium octaurelia</name>
    <dbReference type="NCBI Taxonomy" id="43137"/>
    <lineage>
        <taxon>Eukaryota</taxon>
        <taxon>Sar</taxon>
        <taxon>Alveolata</taxon>
        <taxon>Ciliophora</taxon>
        <taxon>Intramacronucleata</taxon>
        <taxon>Oligohymenophorea</taxon>
        <taxon>Peniculida</taxon>
        <taxon>Parameciidae</taxon>
        <taxon>Paramecium</taxon>
    </lineage>
</organism>
<evidence type="ECO:0000313" key="3">
    <source>
        <dbReference type="Proteomes" id="UP000683925"/>
    </source>
</evidence>
<evidence type="ECO:0000313" key="2">
    <source>
        <dbReference type="EMBL" id="CAD8215468.1"/>
    </source>
</evidence>
<proteinExistence type="predicted"/>
<accession>A0A8S1YP44</accession>
<gene>
    <name evidence="1" type="ORF">POCTA_138.1.T2570004</name>
    <name evidence="2" type="ORF">POCTA_138.1.T2630003</name>
</gene>
<sequence>MLLELRIDLIQDSLRIKPEQTGYFLVKQLYKFQLLQLMVADSDILKQFIENIQKIASKRICNLRKGVSFQQGRRNFVESIKQINCPLEEQVAKMKFLVSSAEEDDTVSHHHSSKFQNFLLIIRKKPYSMTGLTRDRKHEIFIILQYIFDKALGSMYQKSELQCRIHQNDKSQNTSTFFPGSCCDIVCYRLDQELIKQLTACNVFMRQFLNDFLKEQKNAETNTVGSAI</sequence>
<dbReference type="EMBL" id="CAJJDP010000261">
    <property type="protein sequence ID" value="CAD8215448.1"/>
    <property type="molecule type" value="Genomic_DNA"/>
</dbReference>
<reference evidence="1" key="1">
    <citation type="submission" date="2021-01" db="EMBL/GenBank/DDBJ databases">
        <authorList>
            <consortium name="Genoscope - CEA"/>
            <person name="William W."/>
        </authorList>
    </citation>
    <scope>NUCLEOTIDE SEQUENCE</scope>
</reference>
<protein>
    <submittedName>
        <fullName evidence="1">Uncharacterized protein</fullName>
    </submittedName>
</protein>
<dbReference type="Proteomes" id="UP000683925">
    <property type="component" value="Unassembled WGS sequence"/>
</dbReference>
<evidence type="ECO:0000313" key="1">
    <source>
        <dbReference type="EMBL" id="CAD8215448.1"/>
    </source>
</evidence>
<dbReference type="EMBL" id="CAJJDP010000267">
    <property type="protein sequence ID" value="CAD8215468.1"/>
    <property type="molecule type" value="Genomic_DNA"/>
</dbReference>
<comment type="caution">
    <text evidence="1">The sequence shown here is derived from an EMBL/GenBank/DDBJ whole genome shotgun (WGS) entry which is preliminary data.</text>
</comment>
<keyword evidence="3" id="KW-1185">Reference proteome</keyword>
<name>A0A8S1YP44_PAROT</name>
<dbReference type="AlphaFoldDB" id="A0A8S1YP44"/>